<name>A0A193BUJ6_AMYOR</name>
<evidence type="ECO:0000313" key="7">
    <source>
        <dbReference type="Proteomes" id="UP000093695"/>
    </source>
</evidence>
<dbReference type="InterPro" id="IPR016162">
    <property type="entry name" value="Ald_DH_N"/>
</dbReference>
<keyword evidence="7" id="KW-1185">Reference proteome</keyword>
<dbReference type="Gene3D" id="3.40.605.10">
    <property type="entry name" value="Aldehyde Dehydrogenase, Chain A, domain 1"/>
    <property type="match status" value="1"/>
</dbReference>
<dbReference type="InterPro" id="IPR016163">
    <property type="entry name" value="Ald_DH_C"/>
</dbReference>
<dbReference type="RefSeq" id="WP_044852725.1">
    <property type="nucleotide sequence ID" value="NZ_CP016174.1"/>
</dbReference>
<dbReference type="SUPFAM" id="SSF53720">
    <property type="entry name" value="ALDH-like"/>
    <property type="match status" value="1"/>
</dbReference>
<dbReference type="PANTHER" id="PTHR42804">
    <property type="entry name" value="ALDEHYDE DEHYDROGENASE"/>
    <property type="match status" value="1"/>
</dbReference>
<evidence type="ECO:0000313" key="6">
    <source>
        <dbReference type="EMBL" id="ANN15849.1"/>
    </source>
</evidence>
<dbReference type="GO" id="GO:0016620">
    <property type="term" value="F:oxidoreductase activity, acting on the aldehyde or oxo group of donors, NAD or NADP as acceptor"/>
    <property type="evidence" value="ECO:0007669"/>
    <property type="project" value="InterPro"/>
</dbReference>
<dbReference type="PROSITE" id="PS00687">
    <property type="entry name" value="ALDEHYDE_DEHYDR_GLU"/>
    <property type="match status" value="1"/>
</dbReference>
<organism evidence="6 7">
    <name type="scientific">Amycolatopsis orientalis</name>
    <name type="common">Nocardia orientalis</name>
    <dbReference type="NCBI Taxonomy" id="31958"/>
    <lineage>
        <taxon>Bacteria</taxon>
        <taxon>Bacillati</taxon>
        <taxon>Actinomycetota</taxon>
        <taxon>Actinomycetes</taxon>
        <taxon>Pseudonocardiales</taxon>
        <taxon>Pseudonocardiaceae</taxon>
        <taxon>Amycolatopsis</taxon>
    </lineage>
</organism>
<dbReference type="FunFam" id="3.40.605.10:FF:000007">
    <property type="entry name" value="NAD/NADP-dependent betaine aldehyde dehydrogenase"/>
    <property type="match status" value="1"/>
</dbReference>
<dbReference type="STRING" id="31958.SD37_09460"/>
<comment type="similarity">
    <text evidence="1 4">Belongs to the aldehyde dehydrogenase family.</text>
</comment>
<evidence type="ECO:0000256" key="4">
    <source>
        <dbReference type="RuleBase" id="RU003345"/>
    </source>
</evidence>
<feature type="domain" description="Aldehyde dehydrogenase" evidence="5">
    <location>
        <begin position="27"/>
        <end position="480"/>
    </location>
</feature>
<dbReference type="PANTHER" id="PTHR42804:SF1">
    <property type="entry name" value="ALDEHYDE DEHYDROGENASE-RELATED"/>
    <property type="match status" value="1"/>
</dbReference>
<proteinExistence type="inferred from homology"/>
<sequence length="488" mass="51471">MIRSELLDRTAFFIDGGWQRADDRPRHIQFEAATEEVLGVVSVGGSDDVDRAVASARAALDSGPWGRTSPPERAEFMRRLADALERRGAETAELVSRENGTLKSLSHAANVVGGTSMLRTLADFVASHEFEVVRPSRAGETLVRREPVGVVGAITTWNYPVLAVISKVAPALAAGCTLVVKPPLDCALDAYVVADAAEEIGLPPGVLNIVVGGQDAAQALVAHPDVDMIAFTGSTATGRAIGEVAGRMFKRMTLELGGKSAAIVLPDANVDDLVRTAETALFKNGGQTCTTHSRVIVHRSRRDEVIDALRGLADGFVIGDPLDSGVTLGPMATEHHRDRVEGYIRLGLAEGAGIASGGPGRPEGVPRGWFVRPTVFTGVSNDSRLAQEEVFGPVIAVIEYDDEDDAVAMANATPFGLAGMVLTGDEAHGLEVAGRIRSGTVGVNYYSLDTGSPFGGVKSSGIGREFGPEGLDAYLEYKSIYVRPKTAD</sequence>
<dbReference type="InterPro" id="IPR015590">
    <property type="entry name" value="Aldehyde_DH_dom"/>
</dbReference>
<dbReference type="Gene3D" id="3.40.309.10">
    <property type="entry name" value="Aldehyde Dehydrogenase, Chain A, domain 2"/>
    <property type="match status" value="1"/>
</dbReference>
<dbReference type="Proteomes" id="UP000093695">
    <property type="component" value="Chromosome"/>
</dbReference>
<reference evidence="6 7" key="1">
    <citation type="journal article" date="2015" name="Genome Announc.">
        <title>Draft Genome Sequence of Norvancomycin-Producing Strain Amycolatopsis orientalis CPCC200066.</title>
        <authorList>
            <person name="Lei X."/>
            <person name="Yuan F."/>
            <person name="Shi Y."/>
            <person name="Li X."/>
            <person name="Wang L."/>
            <person name="Hong B."/>
        </authorList>
    </citation>
    <scope>NUCLEOTIDE SEQUENCE [LARGE SCALE GENOMIC DNA]</scope>
    <source>
        <strain evidence="6 7">B-37</strain>
    </source>
</reference>
<evidence type="ECO:0000259" key="5">
    <source>
        <dbReference type="Pfam" id="PF00171"/>
    </source>
</evidence>
<dbReference type="Pfam" id="PF00171">
    <property type="entry name" value="Aldedh"/>
    <property type="match status" value="1"/>
</dbReference>
<dbReference type="AlphaFoldDB" id="A0A193BUJ6"/>
<dbReference type="InterPro" id="IPR029510">
    <property type="entry name" value="Ald_DH_CS_GLU"/>
</dbReference>
<gene>
    <name evidence="6" type="ORF">SD37_09460</name>
</gene>
<evidence type="ECO:0000256" key="1">
    <source>
        <dbReference type="ARBA" id="ARBA00009986"/>
    </source>
</evidence>
<evidence type="ECO:0000256" key="3">
    <source>
        <dbReference type="PROSITE-ProRule" id="PRU10007"/>
    </source>
</evidence>
<keyword evidence="2 4" id="KW-0560">Oxidoreductase</keyword>
<dbReference type="EMBL" id="CP016174">
    <property type="protein sequence ID" value="ANN15849.1"/>
    <property type="molecule type" value="Genomic_DNA"/>
</dbReference>
<feature type="active site" evidence="3">
    <location>
        <position position="255"/>
    </location>
</feature>
<dbReference type="CDD" id="cd07139">
    <property type="entry name" value="ALDH_AldA-Rv0768"/>
    <property type="match status" value="1"/>
</dbReference>
<dbReference type="KEGG" id="aori:SD37_09460"/>
<dbReference type="InterPro" id="IPR016161">
    <property type="entry name" value="Ald_DH/histidinol_DH"/>
</dbReference>
<accession>A0A193BUJ6</accession>
<evidence type="ECO:0000256" key="2">
    <source>
        <dbReference type="ARBA" id="ARBA00023002"/>
    </source>
</evidence>
<protein>
    <submittedName>
        <fullName evidence="6">Aldehyde dehydrogenase</fullName>
    </submittedName>
</protein>